<name>A0A194USY1_CYTMA</name>
<evidence type="ECO:0000313" key="1">
    <source>
        <dbReference type="EMBL" id="KUI54763.1"/>
    </source>
</evidence>
<keyword evidence="2" id="KW-1185">Reference proteome</keyword>
<dbReference type="Proteomes" id="UP000078576">
    <property type="component" value="Unassembled WGS sequence"/>
</dbReference>
<dbReference type="AlphaFoldDB" id="A0A194USY1"/>
<evidence type="ECO:0000313" key="2">
    <source>
        <dbReference type="Proteomes" id="UP000078576"/>
    </source>
</evidence>
<organism evidence="1 2">
    <name type="scientific">Cytospora mali</name>
    <name type="common">Apple Valsa canker fungus</name>
    <name type="synonym">Valsa mali</name>
    <dbReference type="NCBI Taxonomy" id="578113"/>
    <lineage>
        <taxon>Eukaryota</taxon>
        <taxon>Fungi</taxon>
        <taxon>Dikarya</taxon>
        <taxon>Ascomycota</taxon>
        <taxon>Pezizomycotina</taxon>
        <taxon>Sordariomycetes</taxon>
        <taxon>Sordariomycetidae</taxon>
        <taxon>Diaporthales</taxon>
        <taxon>Cytosporaceae</taxon>
        <taxon>Cytospora</taxon>
    </lineage>
</organism>
<reference evidence="2" key="1">
    <citation type="submission" date="2014-12" db="EMBL/GenBank/DDBJ databases">
        <title>Genome Sequence of Valsa Canker Pathogens Uncovers a Specific Adaption of Colonization on Woody Bark.</title>
        <authorList>
            <person name="Yin Z."/>
            <person name="Liu H."/>
            <person name="Gao X."/>
            <person name="Li Z."/>
            <person name="Song N."/>
            <person name="Ke X."/>
            <person name="Dai Q."/>
            <person name="Wu Y."/>
            <person name="Sun Y."/>
            <person name="Xu J.-R."/>
            <person name="Kang Z.K."/>
            <person name="Wang L."/>
            <person name="Huang L."/>
        </authorList>
    </citation>
    <scope>NUCLEOTIDE SEQUENCE [LARGE SCALE GENOMIC DNA]</scope>
    <source>
        <strain evidence="2">SXYL134</strain>
    </source>
</reference>
<dbReference type="EMBL" id="KN714676">
    <property type="protein sequence ID" value="KUI54763.1"/>
    <property type="molecule type" value="Genomic_DNA"/>
</dbReference>
<proteinExistence type="predicted"/>
<gene>
    <name evidence="1" type="ORF">VP1G_10629</name>
</gene>
<protein>
    <submittedName>
        <fullName evidence="1">Uncharacterized protein</fullName>
    </submittedName>
</protein>
<accession>A0A194USY1</accession>
<sequence>MDNNRVIPHIITSVEAVPIDPEEWPRVFQYLCQFRVPSNIVSNDVRAEPDPISTVSMGMRTDMRLNPWKS</sequence>